<accession>A0A8I3AKL6</accession>
<evidence type="ECO:0000256" key="3">
    <source>
        <dbReference type="ARBA" id="ARBA00009714"/>
    </source>
</evidence>
<dbReference type="GO" id="GO:0034727">
    <property type="term" value="P:piecemeal microautophagy of the nucleus"/>
    <property type="evidence" value="ECO:0007669"/>
    <property type="project" value="TreeGrafter"/>
</dbReference>
<evidence type="ECO:0000256" key="13">
    <source>
        <dbReference type="SAM" id="MobiDB-lite"/>
    </source>
</evidence>
<keyword evidence="8" id="KW-0445">Lipid transport</keyword>
<evidence type="ECO:0000256" key="9">
    <source>
        <dbReference type="ARBA" id="ARBA00023136"/>
    </source>
</evidence>
<dbReference type="Pfam" id="PF13329">
    <property type="entry name" value="ATG2_CAD"/>
    <property type="match status" value="3"/>
</dbReference>
<feature type="compositionally biased region" description="Polar residues" evidence="13">
    <location>
        <begin position="839"/>
        <end position="848"/>
    </location>
</feature>
<organism evidence="14 15">
    <name type="scientific">Verticillium longisporum</name>
    <name type="common">Verticillium dahliae var. longisporum</name>
    <dbReference type="NCBI Taxonomy" id="100787"/>
    <lineage>
        <taxon>Eukaryota</taxon>
        <taxon>Fungi</taxon>
        <taxon>Dikarya</taxon>
        <taxon>Ascomycota</taxon>
        <taxon>Pezizomycotina</taxon>
        <taxon>Sordariomycetes</taxon>
        <taxon>Hypocreomycetidae</taxon>
        <taxon>Glomerellales</taxon>
        <taxon>Plectosphaerellaceae</taxon>
        <taxon>Verticillium</taxon>
    </lineage>
</organism>
<evidence type="ECO:0000256" key="10">
    <source>
        <dbReference type="ARBA" id="ARBA00024479"/>
    </source>
</evidence>
<keyword evidence="9" id="KW-0472">Membrane</keyword>
<keyword evidence="7" id="KW-0072">Autophagy</keyword>
<dbReference type="Proteomes" id="UP000689129">
    <property type="component" value="Unassembled WGS sequence"/>
</dbReference>
<dbReference type="InterPro" id="IPR026849">
    <property type="entry name" value="ATG2"/>
</dbReference>
<evidence type="ECO:0000256" key="5">
    <source>
        <dbReference type="ARBA" id="ARBA00022448"/>
    </source>
</evidence>
<evidence type="ECO:0000256" key="4">
    <source>
        <dbReference type="ARBA" id="ARBA00018070"/>
    </source>
</evidence>
<keyword evidence="6" id="KW-0256">Endoplasmic reticulum</keyword>
<comment type="caution">
    <text evidence="14">The sequence shown here is derived from an EMBL/GenBank/DDBJ whole genome shotgun (WGS) entry which is preliminary data.</text>
</comment>
<proteinExistence type="inferred from homology"/>
<feature type="compositionally biased region" description="Low complexity" evidence="13">
    <location>
        <begin position="1"/>
        <end position="22"/>
    </location>
</feature>
<evidence type="ECO:0000256" key="7">
    <source>
        <dbReference type="ARBA" id="ARBA00023006"/>
    </source>
</evidence>
<dbReference type="GO" id="GO:0061723">
    <property type="term" value="P:glycophagy"/>
    <property type="evidence" value="ECO:0007669"/>
    <property type="project" value="TreeGrafter"/>
</dbReference>
<sequence>MSSSMTASSSPSSKSQIQSPSKPRGVHFDTPINPDDKSASSLNKVDMRIGGFNLELRGKECSVGLETSAIKMVSRASGMGFAISKARLAGPYLKNGRRDPPIMVTLGSLRFDYQNSPTAQDLERLLELIIPSKAKFDQGDNEIMVDTLLRQRRKGAVLRINLEQFDIKIMDARASLDLGVSVRRNDSEDLVSSPSAAQLTSPVLMVRMVGDEIEPVIKVQMRAITIDYRVPTIMDVLGLGADATPQDFEASLAASVANLGDQAHHALTKDTKPTVSRRSGDLSKSNSKPMKVDILSKDYAHLEVILPKDVNTQATLHLNKASLLLTDDVAKAATVDERNTERQRGGDAASQQVADLAARGYNLLASIAPEAFGRAEGAYDFDEDFPMAQGLGSDDEYDVTIESEVFDAGGSAISINSAAHASRTSDSNFNISSSDVSDGSGDLDIDENYFTHRQDLDSKARIWNSKQNSYDQAPADLVRRSPLRVTVRDVHVIWHLFDGYDWARTRDEITRTVEEVQTKALERRKAGPTTYEDEEDDDTAVIGDYLFNSIYIGIPAQVRGNHCIYCYRHSSWRGTKVQKEITTGPQQAPQNLVRTSGRELDLITLEVYDMVPTSTWKKFATYDQDAGEREMNTTASEMVLRVTLLPLRLHVDQDALDFITRFFEFKDDKIPVHSSPSDVPFLQRVEIMDIPVQLDFKPKRVDYGGLKSGRTTEFMNFVILDQAHMTLRHAIIYGVQGFDRMGKTLNDIWMPDVKRNQLPGVLAGLAPVRSLVNIGSGFKNLVEIPIKEYQKDGRIFRSLQMGATAFARTTGTEMVKLGAKLAIGTQTALQGAEGLLTTRPPTAETTNWDGDDPADADDHQKQISLYADQPTGVIQGLRGGYQSLMRDLHSTRDAIIAVPGEVMDSQSAQGLARVLYKRAPTIVFRPAIGASKAIGKTLIGATNSLDPQNRRRAEEKYKRH</sequence>
<dbReference type="GO" id="GO:0000422">
    <property type="term" value="P:autophagy of mitochondrion"/>
    <property type="evidence" value="ECO:0007669"/>
    <property type="project" value="TreeGrafter"/>
</dbReference>
<dbReference type="PANTHER" id="PTHR13190">
    <property type="entry name" value="AUTOPHAGY-RELATED 2, ISOFORM A"/>
    <property type="match status" value="1"/>
</dbReference>
<dbReference type="GO" id="GO:0032266">
    <property type="term" value="F:phosphatidylinositol-3-phosphate binding"/>
    <property type="evidence" value="ECO:0007669"/>
    <property type="project" value="TreeGrafter"/>
</dbReference>
<dbReference type="GO" id="GO:0006869">
    <property type="term" value="P:lipid transport"/>
    <property type="evidence" value="ECO:0007669"/>
    <property type="project" value="UniProtKB-KW"/>
</dbReference>
<evidence type="ECO:0000313" key="15">
    <source>
        <dbReference type="Proteomes" id="UP000689129"/>
    </source>
</evidence>
<evidence type="ECO:0000256" key="8">
    <source>
        <dbReference type="ARBA" id="ARBA00023055"/>
    </source>
</evidence>
<comment type="subcellular location">
    <subcellularLocation>
        <location evidence="1">Endoplasmic reticulum membrane</location>
        <topology evidence="1">Peripheral membrane protein</topology>
    </subcellularLocation>
    <subcellularLocation>
        <location evidence="2">Preautophagosomal structure membrane</location>
        <topology evidence="2">Peripheral membrane protein</topology>
    </subcellularLocation>
</comment>
<dbReference type="GO" id="GO:0043495">
    <property type="term" value="F:protein-membrane adaptor activity"/>
    <property type="evidence" value="ECO:0007669"/>
    <property type="project" value="TreeGrafter"/>
</dbReference>
<evidence type="ECO:0000313" key="14">
    <source>
        <dbReference type="EMBL" id="KAG7124168.1"/>
    </source>
</evidence>
<dbReference type="GO" id="GO:0005789">
    <property type="term" value="C:endoplasmic reticulum membrane"/>
    <property type="evidence" value="ECO:0007669"/>
    <property type="project" value="UniProtKB-SubCell"/>
</dbReference>
<gene>
    <name evidence="14" type="ORF">HYQ45_013747</name>
</gene>
<keyword evidence="5" id="KW-0813">Transport</keyword>
<reference evidence="14" key="1">
    <citation type="journal article" date="2021" name="Mol. Plant Pathol.">
        <title>A 20-kb lineage-specific genomic region tames virulence in pathogenic amphidiploid Verticillium longisporum.</title>
        <authorList>
            <person name="Harting R."/>
            <person name="Starke J."/>
            <person name="Kusch H."/>
            <person name="Poggeler S."/>
            <person name="Maurus I."/>
            <person name="Schluter R."/>
            <person name="Landesfeind M."/>
            <person name="Bulla I."/>
            <person name="Nowrousian M."/>
            <person name="de Jonge R."/>
            <person name="Stahlhut G."/>
            <person name="Hoff K.J."/>
            <person name="Asshauer K.P."/>
            <person name="Thurmer A."/>
            <person name="Stanke M."/>
            <person name="Daniel R."/>
            <person name="Morgenstern B."/>
            <person name="Thomma B.P.H.J."/>
            <person name="Kronstad J.W."/>
            <person name="Braus-Stromeyer S.A."/>
            <person name="Braus G.H."/>
        </authorList>
    </citation>
    <scope>NUCLEOTIDE SEQUENCE</scope>
    <source>
        <strain evidence="14">Vl32</strain>
    </source>
</reference>
<evidence type="ECO:0000256" key="11">
    <source>
        <dbReference type="ARBA" id="ARBA00024615"/>
    </source>
</evidence>
<dbReference type="GO" id="GO:0034045">
    <property type="term" value="C:phagophore assembly site membrane"/>
    <property type="evidence" value="ECO:0007669"/>
    <property type="project" value="UniProtKB-SubCell"/>
</dbReference>
<evidence type="ECO:0000256" key="2">
    <source>
        <dbReference type="ARBA" id="ARBA00004623"/>
    </source>
</evidence>
<dbReference type="GO" id="GO:0061709">
    <property type="term" value="P:reticulophagy"/>
    <property type="evidence" value="ECO:0007669"/>
    <property type="project" value="TreeGrafter"/>
</dbReference>
<dbReference type="OrthoDB" id="18982at2759"/>
<evidence type="ECO:0000256" key="12">
    <source>
        <dbReference type="ARBA" id="ARBA00024631"/>
    </source>
</evidence>
<feature type="region of interest" description="Disordered" evidence="13">
    <location>
        <begin position="1"/>
        <end position="41"/>
    </location>
</feature>
<dbReference type="GO" id="GO:0061908">
    <property type="term" value="C:phagophore"/>
    <property type="evidence" value="ECO:0007669"/>
    <property type="project" value="TreeGrafter"/>
</dbReference>
<dbReference type="EMBL" id="JAEMWZ010000335">
    <property type="protein sequence ID" value="KAG7124168.1"/>
    <property type="molecule type" value="Genomic_DNA"/>
</dbReference>
<comment type="catalytic activity">
    <reaction evidence="10">
        <text>a 1,2-diacyl-sn-glycero-3-phospho-L-serine(in) = a 1,2-diacyl-sn-glycero-3-phospho-L-serine(out)</text>
        <dbReference type="Rhea" id="RHEA:38663"/>
        <dbReference type="ChEBI" id="CHEBI:57262"/>
    </reaction>
</comment>
<comment type="similarity">
    <text evidence="3">Belongs to the ATG2 family.</text>
</comment>
<feature type="region of interest" description="Disordered" evidence="13">
    <location>
        <begin position="266"/>
        <end position="288"/>
    </location>
</feature>
<dbReference type="PANTHER" id="PTHR13190:SF1">
    <property type="entry name" value="AUTOPHAGY-RELATED 2, ISOFORM A"/>
    <property type="match status" value="1"/>
</dbReference>
<evidence type="ECO:0000256" key="1">
    <source>
        <dbReference type="ARBA" id="ARBA00004406"/>
    </source>
</evidence>
<name>A0A8I3AKL6_VERLO</name>
<comment type="catalytic activity">
    <reaction evidence="11">
        <text>a 1,2-diacyl-sn-glycero-3-phosphoethanolamine(in) = a 1,2-diacyl-sn-glycero-3-phosphoethanolamine(out)</text>
        <dbReference type="Rhea" id="RHEA:38895"/>
        <dbReference type="ChEBI" id="CHEBI:64612"/>
    </reaction>
</comment>
<feature type="region of interest" description="Disordered" evidence="13">
    <location>
        <begin position="838"/>
        <end position="857"/>
    </location>
</feature>
<feature type="compositionally biased region" description="Polar residues" evidence="13">
    <location>
        <begin position="273"/>
        <end position="288"/>
    </location>
</feature>
<comment type="catalytic activity">
    <reaction evidence="12">
        <text>a 1,2-diacyl-sn-glycero-3-phosphocholine(in) = a 1,2-diacyl-sn-glycero-3-phosphocholine(out)</text>
        <dbReference type="Rhea" id="RHEA:38571"/>
        <dbReference type="ChEBI" id="CHEBI:57643"/>
    </reaction>
</comment>
<dbReference type="GO" id="GO:0000045">
    <property type="term" value="P:autophagosome assembly"/>
    <property type="evidence" value="ECO:0007669"/>
    <property type="project" value="TreeGrafter"/>
</dbReference>
<dbReference type="AlphaFoldDB" id="A0A8I3AKL6"/>
<protein>
    <recommendedName>
        <fullName evidence="4">Autophagy-related protein 2</fullName>
    </recommendedName>
</protein>
<evidence type="ECO:0000256" key="6">
    <source>
        <dbReference type="ARBA" id="ARBA00022824"/>
    </source>
</evidence>